<protein>
    <recommendedName>
        <fullName evidence="3">Fructokinase</fullName>
    </recommendedName>
</protein>
<dbReference type="PANTHER" id="PTHR18964:SF174">
    <property type="entry name" value="D-ALLOSE KINASE-RELATED"/>
    <property type="match status" value="1"/>
</dbReference>
<dbReference type="CDD" id="cd24066">
    <property type="entry name" value="ASKHA_NBD_ROK_EcFRK-like"/>
    <property type="match status" value="1"/>
</dbReference>
<dbReference type="InterPro" id="IPR043129">
    <property type="entry name" value="ATPase_NBD"/>
</dbReference>
<dbReference type="Proteomes" id="UP000075473">
    <property type="component" value="Unassembled WGS sequence"/>
</dbReference>
<dbReference type="AlphaFoldDB" id="A0A149QMJ1"/>
<proteinExistence type="predicted"/>
<evidence type="ECO:0000313" key="2">
    <source>
        <dbReference type="Proteomes" id="UP000075473"/>
    </source>
</evidence>
<name>A0A149QMJ1_9PROT</name>
<evidence type="ECO:0000313" key="1">
    <source>
        <dbReference type="EMBL" id="KXU98512.1"/>
    </source>
</evidence>
<reference evidence="1 2" key="1">
    <citation type="submission" date="2015-06" db="EMBL/GenBank/DDBJ databases">
        <title>Improved classification and identification of acetic acid bacteria using matrix-assisted laser desorption/ionization time-of-flight mass spectrometry; Gluconobacter nephelii and Gluconobacter uchimurae are later heterotypic synonyms of Gluconobacter japonicus and Gluconobacter oxydans, respectively.</title>
        <authorList>
            <person name="Li L."/>
            <person name="Cleenwerck I."/>
            <person name="De Vuyst L."/>
            <person name="Vandamme P."/>
        </authorList>
    </citation>
    <scope>NUCLEOTIDE SEQUENCE [LARGE SCALE GENOMIC DNA]</scope>
    <source>
        <strain evidence="1 2">LMG 1625</strain>
    </source>
</reference>
<dbReference type="GO" id="GO:0004396">
    <property type="term" value="F:hexokinase activity"/>
    <property type="evidence" value="ECO:0007669"/>
    <property type="project" value="TreeGrafter"/>
</dbReference>
<dbReference type="Pfam" id="PF00480">
    <property type="entry name" value="ROK"/>
    <property type="match status" value="1"/>
</dbReference>
<organism evidence="1 2">
    <name type="scientific">Acetobacter cerevisiae</name>
    <dbReference type="NCBI Taxonomy" id="178900"/>
    <lineage>
        <taxon>Bacteria</taxon>
        <taxon>Pseudomonadati</taxon>
        <taxon>Pseudomonadota</taxon>
        <taxon>Alphaproteobacteria</taxon>
        <taxon>Acetobacterales</taxon>
        <taxon>Acetobacteraceae</taxon>
        <taxon>Acetobacter</taxon>
    </lineage>
</organism>
<dbReference type="InterPro" id="IPR049874">
    <property type="entry name" value="ROK_cs"/>
</dbReference>
<sequence>MSDYRLGIDVGGTKVEIAALDSTGEILLRHRVANPGNYDDLLVTLRDLVEEGRGRTNRTATVGVGIPGAIDSRTMRVKNANATWLNGQTFGKDLEQVLGCPVKIENDANCFALSEAVDGAAAGRKIVFGVILGSGVGGGFVINGEPVTGLHHIAGEWGHIPLPWVREDEFPMPKCFCGNEGCLERFLCGPALAASWKGEGQRCADGIEEAAAAGDVAAIKALDTYVDRLGRACALVINMVDPDAIVLGGGVSNLKTIYTRVPEVMKKYAITPECRTELLKNQHGDSSGVRGAAWLWGK</sequence>
<dbReference type="PANTHER" id="PTHR18964">
    <property type="entry name" value="ROK (REPRESSOR, ORF, KINASE) FAMILY"/>
    <property type="match status" value="1"/>
</dbReference>
<dbReference type="RefSeq" id="WP_062248129.1">
    <property type="nucleotide sequence ID" value="NZ_LHZA01000112.1"/>
</dbReference>
<comment type="caution">
    <text evidence="1">The sequence shown here is derived from an EMBL/GenBank/DDBJ whole genome shotgun (WGS) entry which is preliminary data.</text>
</comment>
<dbReference type="Gene3D" id="3.30.420.40">
    <property type="match status" value="2"/>
</dbReference>
<dbReference type="PATRIC" id="fig|178900.5.peg.2238"/>
<dbReference type="PROSITE" id="PS01125">
    <property type="entry name" value="ROK"/>
    <property type="match status" value="1"/>
</dbReference>
<dbReference type="InterPro" id="IPR000600">
    <property type="entry name" value="ROK"/>
</dbReference>
<dbReference type="SUPFAM" id="SSF53067">
    <property type="entry name" value="Actin-like ATPase domain"/>
    <property type="match status" value="1"/>
</dbReference>
<evidence type="ECO:0008006" key="3">
    <source>
        <dbReference type="Google" id="ProtNLM"/>
    </source>
</evidence>
<gene>
    <name evidence="1" type="ORF">AD928_02920</name>
</gene>
<accession>A0A149QMJ1</accession>
<dbReference type="EMBL" id="LHZA01000112">
    <property type="protein sequence ID" value="KXU98512.1"/>
    <property type="molecule type" value="Genomic_DNA"/>
</dbReference>